<organism evidence="1">
    <name type="scientific">marine sediment metagenome</name>
    <dbReference type="NCBI Taxonomy" id="412755"/>
    <lineage>
        <taxon>unclassified sequences</taxon>
        <taxon>metagenomes</taxon>
        <taxon>ecological metagenomes</taxon>
    </lineage>
</organism>
<name>A0A0F8YFF8_9ZZZZ</name>
<gene>
    <name evidence="1" type="ORF">LCGC14_2904320</name>
</gene>
<accession>A0A0F8YFF8</accession>
<dbReference type="AlphaFoldDB" id="A0A0F8YFF8"/>
<sequence length="37" mass="4415">MCLNDFQRFWELYPRKVGKKAAEKAFQKIAMTPQILN</sequence>
<feature type="non-terminal residue" evidence="1">
    <location>
        <position position="37"/>
    </location>
</feature>
<evidence type="ECO:0000313" key="1">
    <source>
        <dbReference type="EMBL" id="KKK72395.1"/>
    </source>
</evidence>
<proteinExistence type="predicted"/>
<reference evidence="1" key="1">
    <citation type="journal article" date="2015" name="Nature">
        <title>Complex archaea that bridge the gap between prokaryotes and eukaryotes.</title>
        <authorList>
            <person name="Spang A."/>
            <person name="Saw J.H."/>
            <person name="Jorgensen S.L."/>
            <person name="Zaremba-Niedzwiedzka K."/>
            <person name="Martijn J."/>
            <person name="Lind A.E."/>
            <person name="van Eijk R."/>
            <person name="Schleper C."/>
            <person name="Guy L."/>
            <person name="Ettema T.J."/>
        </authorList>
    </citation>
    <scope>NUCLEOTIDE SEQUENCE</scope>
</reference>
<dbReference type="EMBL" id="LAZR01057275">
    <property type="protein sequence ID" value="KKK72395.1"/>
    <property type="molecule type" value="Genomic_DNA"/>
</dbReference>
<protein>
    <submittedName>
        <fullName evidence="1">Uncharacterized protein</fullName>
    </submittedName>
</protein>
<comment type="caution">
    <text evidence="1">The sequence shown here is derived from an EMBL/GenBank/DDBJ whole genome shotgun (WGS) entry which is preliminary data.</text>
</comment>